<evidence type="ECO:0000256" key="6">
    <source>
        <dbReference type="ARBA" id="ARBA00023136"/>
    </source>
</evidence>
<dbReference type="GO" id="GO:0055085">
    <property type="term" value="P:transmembrane transport"/>
    <property type="evidence" value="ECO:0007669"/>
    <property type="project" value="InterPro"/>
</dbReference>
<comment type="caution">
    <text evidence="9">The sequence shown here is derived from an EMBL/GenBank/DDBJ whole genome shotgun (WGS) entry which is preliminary data.</text>
</comment>
<feature type="transmembrane region" description="Helical" evidence="7">
    <location>
        <begin position="7"/>
        <end position="31"/>
    </location>
</feature>
<feature type="transmembrane region" description="Helical" evidence="7">
    <location>
        <begin position="104"/>
        <end position="126"/>
    </location>
</feature>
<keyword evidence="3" id="KW-1003">Cell membrane</keyword>
<dbReference type="PANTHER" id="PTHR43005">
    <property type="entry name" value="BLR7065 PROTEIN"/>
    <property type="match status" value="1"/>
</dbReference>
<dbReference type="Gene3D" id="1.10.3720.10">
    <property type="entry name" value="MetI-like"/>
    <property type="match status" value="1"/>
</dbReference>
<feature type="transmembrane region" description="Helical" evidence="7">
    <location>
        <begin position="153"/>
        <end position="177"/>
    </location>
</feature>
<keyword evidence="6 7" id="KW-0472">Membrane</keyword>
<evidence type="ECO:0000259" key="8">
    <source>
        <dbReference type="PROSITE" id="PS50928"/>
    </source>
</evidence>
<keyword evidence="5 7" id="KW-1133">Transmembrane helix</keyword>
<keyword evidence="4 7" id="KW-0812">Transmembrane</keyword>
<protein>
    <recommendedName>
        <fullName evidence="8">ABC transmembrane type-1 domain-containing protein</fullName>
    </recommendedName>
</protein>
<sequence>MRENTKLIIGMLSPTLIFLIFLLVAVGWAFYASFTDIMLIGAAAKSPQVIGLRNYERLFRDPFFYNSLVKSAIYTGSAVAGQCALGLFLAVLLHHKGLKIKSAVAAAVTMSWIIPDIVKVYTWGAFVHYEGTLNSILRVAGVPPVRWLSQNPLGVAIVGNIWGGTAFSMILFLSALETVPPQFYEAAEVDGASSWQKFIAITLPLTAPVILIDLFLITIWTFGYFTFVFGLTGGGPGHATEIAPVFIYNESFRLYKIGYGAAISFIMTTVVAMACIGYLILLKRIERV</sequence>
<reference evidence="9" key="1">
    <citation type="journal article" date="2015" name="Nature">
        <title>Complex archaea that bridge the gap between prokaryotes and eukaryotes.</title>
        <authorList>
            <person name="Spang A."/>
            <person name="Saw J.H."/>
            <person name="Jorgensen S.L."/>
            <person name="Zaremba-Niedzwiedzka K."/>
            <person name="Martijn J."/>
            <person name="Lind A.E."/>
            <person name="van Eijk R."/>
            <person name="Schleper C."/>
            <person name="Guy L."/>
            <person name="Ettema T.J."/>
        </authorList>
    </citation>
    <scope>NUCLEOTIDE SEQUENCE</scope>
</reference>
<proteinExistence type="predicted"/>
<name>A0A0F9EEE0_9ZZZZ</name>
<evidence type="ECO:0000256" key="4">
    <source>
        <dbReference type="ARBA" id="ARBA00022692"/>
    </source>
</evidence>
<keyword evidence="2" id="KW-0813">Transport</keyword>
<evidence type="ECO:0000256" key="7">
    <source>
        <dbReference type="SAM" id="Phobius"/>
    </source>
</evidence>
<dbReference type="Pfam" id="PF00528">
    <property type="entry name" value="BPD_transp_1"/>
    <property type="match status" value="1"/>
</dbReference>
<dbReference type="CDD" id="cd06261">
    <property type="entry name" value="TM_PBP2"/>
    <property type="match status" value="1"/>
</dbReference>
<evidence type="ECO:0000313" key="9">
    <source>
        <dbReference type="EMBL" id="KKL72314.1"/>
    </source>
</evidence>
<accession>A0A0F9EEE0</accession>
<dbReference type="SUPFAM" id="SSF161098">
    <property type="entry name" value="MetI-like"/>
    <property type="match status" value="1"/>
</dbReference>
<feature type="transmembrane region" description="Helical" evidence="7">
    <location>
        <begin position="257"/>
        <end position="281"/>
    </location>
</feature>
<feature type="transmembrane region" description="Helical" evidence="7">
    <location>
        <begin position="198"/>
        <end position="222"/>
    </location>
</feature>
<organism evidence="9">
    <name type="scientific">marine sediment metagenome</name>
    <dbReference type="NCBI Taxonomy" id="412755"/>
    <lineage>
        <taxon>unclassified sequences</taxon>
        <taxon>metagenomes</taxon>
        <taxon>ecological metagenomes</taxon>
    </lineage>
</organism>
<gene>
    <name evidence="9" type="ORF">LCGC14_2086150</name>
</gene>
<evidence type="ECO:0000256" key="3">
    <source>
        <dbReference type="ARBA" id="ARBA00022475"/>
    </source>
</evidence>
<dbReference type="PROSITE" id="PS50928">
    <property type="entry name" value="ABC_TM1"/>
    <property type="match status" value="1"/>
</dbReference>
<evidence type="ECO:0000256" key="1">
    <source>
        <dbReference type="ARBA" id="ARBA00004651"/>
    </source>
</evidence>
<feature type="transmembrane region" description="Helical" evidence="7">
    <location>
        <begin position="72"/>
        <end position="92"/>
    </location>
</feature>
<dbReference type="AlphaFoldDB" id="A0A0F9EEE0"/>
<dbReference type="EMBL" id="LAZR01025310">
    <property type="protein sequence ID" value="KKL72314.1"/>
    <property type="molecule type" value="Genomic_DNA"/>
</dbReference>
<dbReference type="PANTHER" id="PTHR43005:SF1">
    <property type="entry name" value="SPERMIDINE_PUTRESCINE TRANSPORT SYSTEM PERMEASE PROTEIN"/>
    <property type="match status" value="1"/>
</dbReference>
<dbReference type="InterPro" id="IPR000515">
    <property type="entry name" value="MetI-like"/>
</dbReference>
<feature type="domain" description="ABC transmembrane type-1" evidence="8">
    <location>
        <begin position="68"/>
        <end position="280"/>
    </location>
</feature>
<dbReference type="InterPro" id="IPR035906">
    <property type="entry name" value="MetI-like_sf"/>
</dbReference>
<dbReference type="GO" id="GO:0005886">
    <property type="term" value="C:plasma membrane"/>
    <property type="evidence" value="ECO:0007669"/>
    <property type="project" value="UniProtKB-SubCell"/>
</dbReference>
<comment type="subcellular location">
    <subcellularLocation>
        <location evidence="1">Cell membrane</location>
        <topology evidence="1">Multi-pass membrane protein</topology>
    </subcellularLocation>
</comment>
<evidence type="ECO:0000256" key="2">
    <source>
        <dbReference type="ARBA" id="ARBA00022448"/>
    </source>
</evidence>
<evidence type="ECO:0000256" key="5">
    <source>
        <dbReference type="ARBA" id="ARBA00022989"/>
    </source>
</evidence>